<reference evidence="1 2" key="1">
    <citation type="submission" date="2013-12" db="EMBL/GenBank/DDBJ databases">
        <title>Complete genome sequence of Rhizobium etli bv. mimosae IE4771.</title>
        <authorList>
            <person name="Bustos P."/>
            <person name="Santamaria R.I."/>
            <person name="Lozano L."/>
            <person name="Ormeno-Orrillo E."/>
            <person name="Rogel M.A."/>
            <person name="Romero D."/>
            <person name="Cevallos M.A."/>
            <person name="Martinez-Romero E."/>
            <person name="Gonzalez V."/>
        </authorList>
    </citation>
    <scope>NUCLEOTIDE SEQUENCE [LARGE SCALE GENOMIC DNA]</scope>
    <source>
        <strain evidence="1 2">IE4771</strain>
    </source>
</reference>
<dbReference type="EMBL" id="CP006986">
    <property type="protein sequence ID" value="AIC27069.1"/>
    <property type="molecule type" value="Genomic_DNA"/>
</dbReference>
<dbReference type="KEGG" id="rei:IE4771_CH01952"/>
<evidence type="ECO:0000313" key="1">
    <source>
        <dbReference type="EMBL" id="AIC27069.1"/>
    </source>
</evidence>
<dbReference type="HOGENOM" id="CLU_2247893_0_0_5"/>
<gene>
    <name evidence="1" type="ORF">IE4771_CH01952</name>
</gene>
<dbReference type="Proteomes" id="UP000027180">
    <property type="component" value="Chromosome"/>
</dbReference>
<dbReference type="OrthoDB" id="7910556at2"/>
<organism evidence="1 2">
    <name type="scientific">Rhizobium etli bv. mimosae str. IE4771</name>
    <dbReference type="NCBI Taxonomy" id="1432050"/>
    <lineage>
        <taxon>Bacteria</taxon>
        <taxon>Pseudomonadati</taxon>
        <taxon>Pseudomonadota</taxon>
        <taxon>Alphaproteobacteria</taxon>
        <taxon>Hyphomicrobiales</taxon>
        <taxon>Rhizobiaceae</taxon>
        <taxon>Rhizobium/Agrobacterium group</taxon>
        <taxon>Rhizobium</taxon>
    </lineage>
</organism>
<dbReference type="AlphaFoldDB" id="A0A060I016"/>
<dbReference type="RefSeq" id="WP_010061030.1">
    <property type="nucleotide sequence ID" value="NZ_CP006986.1"/>
</dbReference>
<name>A0A060I016_RHIET</name>
<protein>
    <submittedName>
        <fullName evidence="1">Uncharacterized protein</fullName>
    </submittedName>
</protein>
<proteinExistence type="predicted"/>
<accession>A0A060I016</accession>
<sequence length="104" mass="10798">MAFSGLHVVCGYAGSQSQRYTSQAVFGKIAWSESPATGVTSTNVAPVSSDIAGDPIFRINAAADSWVSVGPTPNATSGTRFLVRAGADYDVYVEPGAKLQWIAA</sequence>
<evidence type="ECO:0000313" key="2">
    <source>
        <dbReference type="Proteomes" id="UP000027180"/>
    </source>
</evidence>